<keyword evidence="4 6" id="KW-0472">Membrane</keyword>
<dbReference type="RefSeq" id="XP_016260097.1">
    <property type="nucleotide sequence ID" value="XM_016409789.1"/>
</dbReference>
<dbReference type="InterPro" id="IPR017981">
    <property type="entry name" value="GPCR_2-like_7TM"/>
</dbReference>
<feature type="region of interest" description="Disordered" evidence="5">
    <location>
        <begin position="266"/>
        <end position="301"/>
    </location>
</feature>
<dbReference type="OrthoDB" id="18453at2759"/>
<evidence type="ECO:0000313" key="9">
    <source>
        <dbReference type="Proteomes" id="UP000053342"/>
    </source>
</evidence>
<protein>
    <recommendedName>
        <fullName evidence="7">G-protein coupled receptors family 2 profile 2 domain-containing protein</fullName>
    </recommendedName>
</protein>
<keyword evidence="2 6" id="KW-0812">Transmembrane</keyword>
<organism evidence="8 9">
    <name type="scientific">Exophiala oligosperma</name>
    <dbReference type="NCBI Taxonomy" id="215243"/>
    <lineage>
        <taxon>Eukaryota</taxon>
        <taxon>Fungi</taxon>
        <taxon>Dikarya</taxon>
        <taxon>Ascomycota</taxon>
        <taxon>Pezizomycotina</taxon>
        <taxon>Eurotiomycetes</taxon>
        <taxon>Chaetothyriomycetidae</taxon>
        <taxon>Chaetothyriales</taxon>
        <taxon>Herpotrichiellaceae</taxon>
        <taxon>Exophiala</taxon>
    </lineage>
</organism>
<evidence type="ECO:0000256" key="3">
    <source>
        <dbReference type="ARBA" id="ARBA00022989"/>
    </source>
</evidence>
<dbReference type="InterPro" id="IPR022343">
    <property type="entry name" value="GCR1-cAMP_receptor"/>
</dbReference>
<dbReference type="PANTHER" id="PTHR23112:SF0">
    <property type="entry name" value="TRANSMEMBRANE PROTEIN 116"/>
    <property type="match status" value="1"/>
</dbReference>
<dbReference type="Gene3D" id="1.20.1070.10">
    <property type="entry name" value="Rhodopsin 7-helix transmembrane proteins"/>
    <property type="match status" value="1"/>
</dbReference>
<dbReference type="Proteomes" id="UP000053342">
    <property type="component" value="Unassembled WGS sequence"/>
</dbReference>
<dbReference type="GO" id="GO:0005886">
    <property type="term" value="C:plasma membrane"/>
    <property type="evidence" value="ECO:0007669"/>
    <property type="project" value="TreeGrafter"/>
</dbReference>
<dbReference type="HOGENOM" id="CLU_024810_3_1_1"/>
<evidence type="ECO:0000256" key="6">
    <source>
        <dbReference type="SAM" id="Phobius"/>
    </source>
</evidence>
<dbReference type="EMBL" id="KN847339">
    <property type="protein sequence ID" value="KIW39881.1"/>
    <property type="molecule type" value="Genomic_DNA"/>
</dbReference>
<feature type="transmembrane region" description="Helical" evidence="6">
    <location>
        <begin position="17"/>
        <end position="35"/>
    </location>
</feature>
<dbReference type="VEuPathDB" id="FungiDB:PV06_08453"/>
<dbReference type="Pfam" id="PF05462">
    <property type="entry name" value="Dicty_CAR"/>
    <property type="match status" value="1"/>
</dbReference>
<dbReference type="GeneID" id="27360527"/>
<evidence type="ECO:0000256" key="1">
    <source>
        <dbReference type="ARBA" id="ARBA00004141"/>
    </source>
</evidence>
<dbReference type="GO" id="GO:0004930">
    <property type="term" value="F:G protein-coupled receptor activity"/>
    <property type="evidence" value="ECO:0007669"/>
    <property type="project" value="TreeGrafter"/>
</dbReference>
<sequence length="481" mass="54202">MAFSNSEMRAFDTAEKVASVFSVLGAIFIIFTFLLDDRFRKAINRMVFFACWGNLFSNVATLISRSGINLGVDTALCQFQGFLIQWFMPADALWTFAMACNVYLSFFHRYDATKLRALEWRYLVACYGIPFVPALVFLFIETEKKGKLYGDAVLWCWVSESWNALRIATFYGPVWLVILVTVFIYIKVGMVVFRWRKKLMSMDQSNSRGAMGGVAARKDVSLQREYSMNDMPQQQQQRYEVRTHSQAPDFPEHKHQQVLNSPQNTTSFMEDSLRSPNSLKSPTHARYPSVDESYPEERRTTVVADQPSVKVVDANKAALSYCKTAMLFFIALIVVWVPSTINRVYTLAKPTDPQFGLEFASGLVLPLQGFWNTIIYIMTSLPACQALLADIVGAHRRGGGRGGYSGDSQMRSGSLGGSSRNAAYLHHHTLPSTDNDNENRADIMVSYDGKNRIVRHHSRIVSGDANSASGIISHDYMPHAR</sequence>
<dbReference type="STRING" id="215243.A0A0D2AIB6"/>
<feature type="domain" description="G-protein coupled receptors family 2 profile 2" evidence="7">
    <location>
        <begin position="11"/>
        <end position="197"/>
    </location>
</feature>
<dbReference type="SUPFAM" id="SSF81321">
    <property type="entry name" value="Family A G protein-coupled receptor-like"/>
    <property type="match status" value="1"/>
</dbReference>
<dbReference type="GO" id="GO:0007166">
    <property type="term" value="P:cell surface receptor signaling pathway"/>
    <property type="evidence" value="ECO:0007669"/>
    <property type="project" value="InterPro"/>
</dbReference>
<gene>
    <name evidence="8" type="ORF">PV06_08453</name>
</gene>
<evidence type="ECO:0000256" key="2">
    <source>
        <dbReference type="ARBA" id="ARBA00022692"/>
    </source>
</evidence>
<keyword evidence="9" id="KW-1185">Reference proteome</keyword>
<dbReference type="PRINTS" id="PR02001">
    <property type="entry name" value="GCR1CAMPR"/>
</dbReference>
<reference evidence="8 9" key="1">
    <citation type="submission" date="2015-01" db="EMBL/GenBank/DDBJ databases">
        <title>The Genome Sequence of Exophiala oligosperma CBS72588.</title>
        <authorList>
            <consortium name="The Broad Institute Genomics Platform"/>
            <person name="Cuomo C."/>
            <person name="de Hoog S."/>
            <person name="Gorbushina A."/>
            <person name="Stielow B."/>
            <person name="Teixiera M."/>
            <person name="Abouelleil A."/>
            <person name="Chapman S.B."/>
            <person name="Priest M."/>
            <person name="Young S.K."/>
            <person name="Wortman J."/>
            <person name="Nusbaum C."/>
            <person name="Birren B."/>
        </authorList>
    </citation>
    <scope>NUCLEOTIDE SEQUENCE [LARGE SCALE GENOMIC DNA]</scope>
    <source>
        <strain evidence="8 9">CBS 72588</strain>
    </source>
</reference>
<evidence type="ECO:0000256" key="5">
    <source>
        <dbReference type="SAM" id="MobiDB-lite"/>
    </source>
</evidence>
<feature type="compositionally biased region" description="Polar residues" evidence="5">
    <location>
        <begin position="266"/>
        <end position="281"/>
    </location>
</feature>
<dbReference type="PANTHER" id="PTHR23112">
    <property type="entry name" value="G PROTEIN-COUPLED RECEPTOR 157-RELATED"/>
    <property type="match status" value="1"/>
</dbReference>
<evidence type="ECO:0000313" key="8">
    <source>
        <dbReference type="EMBL" id="KIW39881.1"/>
    </source>
</evidence>
<dbReference type="PROSITE" id="PS50261">
    <property type="entry name" value="G_PROTEIN_RECEP_F2_4"/>
    <property type="match status" value="1"/>
</dbReference>
<accession>A0A0D2AIB6</accession>
<proteinExistence type="predicted"/>
<feature type="transmembrane region" description="Helical" evidence="6">
    <location>
        <begin position="170"/>
        <end position="193"/>
    </location>
</feature>
<dbReference type="AlphaFoldDB" id="A0A0D2AIB6"/>
<dbReference type="GO" id="GO:0007189">
    <property type="term" value="P:adenylate cyclase-activating G protein-coupled receptor signaling pathway"/>
    <property type="evidence" value="ECO:0007669"/>
    <property type="project" value="TreeGrafter"/>
</dbReference>
<evidence type="ECO:0000259" key="7">
    <source>
        <dbReference type="PROSITE" id="PS50261"/>
    </source>
</evidence>
<feature type="transmembrane region" description="Helical" evidence="6">
    <location>
        <begin position="47"/>
        <end position="66"/>
    </location>
</feature>
<feature type="transmembrane region" description="Helical" evidence="6">
    <location>
        <begin position="325"/>
        <end position="345"/>
    </location>
</feature>
<evidence type="ECO:0000256" key="4">
    <source>
        <dbReference type="ARBA" id="ARBA00023136"/>
    </source>
</evidence>
<name>A0A0D2AIB6_9EURO</name>
<feature type="transmembrane region" description="Helical" evidence="6">
    <location>
        <begin position="86"/>
        <end position="108"/>
    </location>
</feature>
<comment type="subcellular location">
    <subcellularLocation>
        <location evidence="1">Membrane</location>
        <topology evidence="1">Multi-pass membrane protein</topology>
    </subcellularLocation>
</comment>
<feature type="transmembrane region" description="Helical" evidence="6">
    <location>
        <begin position="365"/>
        <end position="388"/>
    </location>
</feature>
<feature type="transmembrane region" description="Helical" evidence="6">
    <location>
        <begin position="120"/>
        <end position="140"/>
    </location>
</feature>
<keyword evidence="3 6" id="KW-1133">Transmembrane helix</keyword>